<dbReference type="STRING" id="1549858.MC45_14580"/>
<organism evidence="2 3">
    <name type="scientific">Sphingomonas taxi</name>
    <dbReference type="NCBI Taxonomy" id="1549858"/>
    <lineage>
        <taxon>Bacteria</taxon>
        <taxon>Pseudomonadati</taxon>
        <taxon>Pseudomonadota</taxon>
        <taxon>Alphaproteobacteria</taxon>
        <taxon>Sphingomonadales</taxon>
        <taxon>Sphingomonadaceae</taxon>
        <taxon>Sphingomonas</taxon>
    </lineage>
</organism>
<reference evidence="2 3" key="1">
    <citation type="submission" date="2014-09" db="EMBL/GenBank/DDBJ databases">
        <title>Using Illumina technology Improving SMRT sequencing Genome Assembly by RASTools.</title>
        <authorList>
            <person name="Zhou Y."/>
            <person name="Ma T."/>
            <person name="Liu T."/>
        </authorList>
    </citation>
    <scope>NUCLEOTIDE SEQUENCE [LARGE SCALE GENOMIC DNA]</scope>
    <source>
        <strain evidence="2 3">ATCC 55669</strain>
    </source>
</reference>
<dbReference type="EMBL" id="CP009571">
    <property type="protein sequence ID" value="AIT07394.1"/>
    <property type="molecule type" value="Genomic_DNA"/>
</dbReference>
<dbReference type="Gene3D" id="3.40.50.1820">
    <property type="entry name" value="alpha/beta hydrolase"/>
    <property type="match status" value="1"/>
</dbReference>
<evidence type="ECO:0000259" key="1">
    <source>
        <dbReference type="Pfam" id="PF01738"/>
    </source>
</evidence>
<name>A0A097EIL3_9SPHN</name>
<dbReference type="Pfam" id="PF01738">
    <property type="entry name" value="DLH"/>
    <property type="match status" value="1"/>
</dbReference>
<dbReference type="InterPro" id="IPR051049">
    <property type="entry name" value="Dienelactone_hydrolase-like"/>
</dbReference>
<keyword evidence="3" id="KW-1185">Reference proteome</keyword>
<dbReference type="GO" id="GO:0016787">
    <property type="term" value="F:hydrolase activity"/>
    <property type="evidence" value="ECO:0007669"/>
    <property type="project" value="InterPro"/>
</dbReference>
<proteinExistence type="predicted"/>
<dbReference type="HOGENOM" id="CLU_054590_7_3_5"/>
<dbReference type="RefSeq" id="WP_038664644.1">
    <property type="nucleotide sequence ID" value="NZ_CP009571.1"/>
</dbReference>
<dbReference type="SUPFAM" id="SSF53474">
    <property type="entry name" value="alpha/beta-Hydrolases"/>
    <property type="match status" value="1"/>
</dbReference>
<gene>
    <name evidence="2" type="ORF">MC45_14580</name>
</gene>
<protein>
    <submittedName>
        <fullName evidence="2">Carboxymethylenebutenolidase</fullName>
    </submittedName>
</protein>
<dbReference type="InterPro" id="IPR029058">
    <property type="entry name" value="AB_hydrolase_fold"/>
</dbReference>
<evidence type="ECO:0000313" key="3">
    <source>
        <dbReference type="Proteomes" id="UP000033200"/>
    </source>
</evidence>
<evidence type="ECO:0000313" key="2">
    <source>
        <dbReference type="EMBL" id="AIT07394.1"/>
    </source>
</evidence>
<sequence>MTKTIQIETRDDRGRFDVYVAEPVGTPRAAIVVIQEIFGVNAGIRAKADAFAADGYLALAPDLFWQIAPGIQLDPDVPAEMQQALELMGQFDQDAGVRDIEATIRTARTMLNDAQTGTGLAAKVGAVGYCLGGRLAFMTAARTDVDAAVGYYGVGIDGLLGEKHAIANPVLLHVPQEDHFVDKDAQARMHAGLDDHPKVTLHDYPGEDHGFAAQFGKRRSEDAARLADERTATFFAEHLG</sequence>
<dbReference type="PANTHER" id="PTHR46623">
    <property type="entry name" value="CARBOXYMETHYLENEBUTENOLIDASE-RELATED"/>
    <property type="match status" value="1"/>
</dbReference>
<accession>A0A097EIL3</accession>
<dbReference type="PANTHER" id="PTHR46623:SF6">
    <property type="entry name" value="ALPHA_BETA-HYDROLASES SUPERFAMILY PROTEIN"/>
    <property type="match status" value="1"/>
</dbReference>
<dbReference type="InterPro" id="IPR002925">
    <property type="entry name" value="Dienelactn_hydro"/>
</dbReference>
<dbReference type="AlphaFoldDB" id="A0A097EIL3"/>
<dbReference type="KEGG" id="stax:MC45_14580"/>
<dbReference type="eggNOG" id="COG0412">
    <property type="taxonomic scope" value="Bacteria"/>
</dbReference>
<feature type="domain" description="Dienelactone hydrolase" evidence="1">
    <location>
        <begin position="16"/>
        <end position="238"/>
    </location>
</feature>
<dbReference type="Proteomes" id="UP000033200">
    <property type="component" value="Chromosome"/>
</dbReference>